<comment type="similarity">
    <text evidence="2 10">Belongs to the D-alanine--D-alanine ligase family.</text>
</comment>
<dbReference type="Gene3D" id="3.30.1490.20">
    <property type="entry name" value="ATP-grasp fold, A domain"/>
    <property type="match status" value="1"/>
</dbReference>
<feature type="active site" evidence="11">
    <location>
        <position position="290"/>
    </location>
</feature>
<keyword evidence="12" id="KW-0460">Magnesium</keyword>
<comment type="subcellular location">
    <subcellularLocation>
        <location evidence="1 10">Cytoplasm</location>
    </subcellularLocation>
</comment>
<dbReference type="Pfam" id="PF07478">
    <property type="entry name" value="Dala_Dala_lig_C"/>
    <property type="match status" value="1"/>
</dbReference>
<feature type="domain" description="ATP-grasp" evidence="14">
    <location>
        <begin position="109"/>
        <end position="312"/>
    </location>
</feature>
<feature type="binding site" evidence="12">
    <location>
        <position position="281"/>
    </location>
    <ligand>
        <name>Mg(2+)</name>
        <dbReference type="ChEBI" id="CHEBI:18420"/>
        <label>2</label>
    </ligand>
</feature>
<dbReference type="SUPFAM" id="SSF56059">
    <property type="entry name" value="Glutathione synthetase ATP-binding domain-like"/>
    <property type="match status" value="1"/>
</dbReference>
<keyword evidence="12" id="KW-0464">Manganese</keyword>
<dbReference type="InterPro" id="IPR011761">
    <property type="entry name" value="ATP-grasp"/>
</dbReference>
<dbReference type="SUPFAM" id="SSF52440">
    <property type="entry name" value="PreATP-grasp domain"/>
    <property type="match status" value="1"/>
</dbReference>
<dbReference type="GO" id="GO:0009252">
    <property type="term" value="P:peptidoglycan biosynthetic process"/>
    <property type="evidence" value="ECO:0007669"/>
    <property type="project" value="UniProtKB-UniRule"/>
</dbReference>
<dbReference type="NCBIfam" id="TIGR01205">
    <property type="entry name" value="D_ala_D_alaTIGR"/>
    <property type="match status" value="1"/>
</dbReference>
<feature type="binding site" evidence="12">
    <location>
        <position position="279"/>
    </location>
    <ligand>
        <name>Mg(2+)</name>
        <dbReference type="ChEBI" id="CHEBI:18420"/>
        <label>1</label>
    </ligand>
</feature>
<accession>A0A7S7RUP1</accession>
<evidence type="ECO:0000256" key="6">
    <source>
        <dbReference type="ARBA" id="ARBA00022840"/>
    </source>
</evidence>
<dbReference type="GO" id="GO:0008360">
    <property type="term" value="P:regulation of cell shape"/>
    <property type="evidence" value="ECO:0007669"/>
    <property type="project" value="UniProtKB-KW"/>
</dbReference>
<name>A0A7S7RUP1_9ACTN</name>
<evidence type="ECO:0000256" key="4">
    <source>
        <dbReference type="ARBA" id="ARBA00022598"/>
    </source>
</evidence>
<comment type="pathway">
    <text evidence="10">Cell wall biogenesis; peptidoglycan biosynthesis.</text>
</comment>
<keyword evidence="16" id="KW-1185">Reference proteome</keyword>
<dbReference type="PANTHER" id="PTHR23132:SF23">
    <property type="entry name" value="D-ALANINE--D-ALANINE LIGASE B"/>
    <property type="match status" value="1"/>
</dbReference>
<feature type="binding site" evidence="12">
    <location>
        <position position="279"/>
    </location>
    <ligand>
        <name>Mg(2+)</name>
        <dbReference type="ChEBI" id="CHEBI:18420"/>
        <label>2</label>
    </ligand>
</feature>
<dbReference type="Gene3D" id="3.40.50.20">
    <property type="match status" value="1"/>
</dbReference>
<evidence type="ECO:0000256" key="8">
    <source>
        <dbReference type="ARBA" id="ARBA00022984"/>
    </source>
</evidence>
<evidence type="ECO:0000256" key="13">
    <source>
        <dbReference type="PROSITE-ProRule" id="PRU00409"/>
    </source>
</evidence>
<dbReference type="HAMAP" id="MF_00047">
    <property type="entry name" value="Dala_Dala_lig"/>
    <property type="match status" value="1"/>
</dbReference>
<evidence type="ECO:0000256" key="7">
    <source>
        <dbReference type="ARBA" id="ARBA00022960"/>
    </source>
</evidence>
<evidence type="ECO:0000256" key="1">
    <source>
        <dbReference type="ARBA" id="ARBA00004496"/>
    </source>
</evidence>
<keyword evidence="12" id="KW-0479">Metal-binding</keyword>
<organism evidence="15 16">
    <name type="scientific">Thermophilibacter immobilis</name>
    <dbReference type="NCBI Taxonomy" id="2779519"/>
    <lineage>
        <taxon>Bacteria</taxon>
        <taxon>Bacillati</taxon>
        <taxon>Actinomycetota</taxon>
        <taxon>Coriobacteriia</taxon>
        <taxon>Coriobacteriales</taxon>
        <taxon>Atopobiaceae</taxon>
        <taxon>Thermophilibacter</taxon>
    </lineage>
</organism>
<dbReference type="GO" id="GO:0046872">
    <property type="term" value="F:metal ion binding"/>
    <property type="evidence" value="ECO:0007669"/>
    <property type="project" value="UniProtKB-KW"/>
</dbReference>
<proteinExistence type="inferred from homology"/>
<dbReference type="RefSeq" id="WP_194371294.1">
    <property type="nucleotide sequence ID" value="NZ_CP063767.1"/>
</dbReference>
<evidence type="ECO:0000256" key="9">
    <source>
        <dbReference type="ARBA" id="ARBA00023316"/>
    </source>
</evidence>
<dbReference type="PROSITE" id="PS50975">
    <property type="entry name" value="ATP_GRASP"/>
    <property type="match status" value="1"/>
</dbReference>
<keyword evidence="8 10" id="KW-0573">Peptidoglycan synthesis</keyword>
<sequence length="322" mass="34140">MNRAALKSLRVVVIAGGWSDEREISLGSATECRQALLDAGFAVVDLLDLADARFLNSLTGGHYDVAFVAMHGRYGEDGCIQGLLEILHMPYTFSGVSASAVATEKELAKAVYAAAHIRTPRGIDLAPRATLTDEQVDALVGALGLPLFVKPASNGSSFGISRVTERAQLPAALATAGAGGGRILVEECVEGMEITVPVMGNEDAHALPIVEIVTGADFYDLKVKYEPSAMHHVIPARLEPGVYAKAQELAVRAHRALGCRGCSRSDFIVTDQGEPVILETNTIPGMTAVSLLPDSARHGGVEFPELCTRFIEYALEAAEKSI</sequence>
<keyword evidence="6 13" id="KW-0067">ATP-binding</keyword>
<dbReference type="EMBL" id="CP063767">
    <property type="protein sequence ID" value="QOY60647.1"/>
    <property type="molecule type" value="Genomic_DNA"/>
</dbReference>
<comment type="function">
    <text evidence="10">Cell wall formation.</text>
</comment>
<dbReference type="EC" id="6.3.2.4" evidence="10"/>
<keyword evidence="7 10" id="KW-0133">Cell shape</keyword>
<dbReference type="PROSITE" id="PS00843">
    <property type="entry name" value="DALA_DALA_LIGASE_1"/>
    <property type="match status" value="1"/>
</dbReference>
<gene>
    <name evidence="10" type="primary">ddl</name>
    <name evidence="15" type="ORF">INP52_09790</name>
</gene>
<keyword evidence="9 10" id="KW-0961">Cell wall biogenesis/degradation</keyword>
<dbReference type="InterPro" id="IPR000291">
    <property type="entry name" value="D-Ala_lig_Van_CS"/>
</dbReference>
<feature type="active site" evidence="11">
    <location>
        <position position="21"/>
    </location>
</feature>
<dbReference type="Pfam" id="PF01820">
    <property type="entry name" value="Dala_Dala_lig_N"/>
    <property type="match status" value="1"/>
</dbReference>
<dbReference type="GO" id="GO:0008716">
    <property type="term" value="F:D-alanine-D-alanine ligase activity"/>
    <property type="evidence" value="ECO:0007669"/>
    <property type="project" value="UniProtKB-UniRule"/>
</dbReference>
<dbReference type="PROSITE" id="PS00844">
    <property type="entry name" value="DALA_DALA_LIGASE_2"/>
    <property type="match status" value="1"/>
</dbReference>
<evidence type="ECO:0000256" key="5">
    <source>
        <dbReference type="ARBA" id="ARBA00022741"/>
    </source>
</evidence>
<feature type="binding site" evidence="12">
    <location>
        <position position="266"/>
    </location>
    <ligand>
        <name>Mg(2+)</name>
        <dbReference type="ChEBI" id="CHEBI:18420"/>
        <label>1</label>
    </ligand>
</feature>
<dbReference type="InterPro" id="IPR011127">
    <property type="entry name" value="Dala_Dala_lig_N"/>
</dbReference>
<evidence type="ECO:0000256" key="11">
    <source>
        <dbReference type="PIRSR" id="PIRSR039102-1"/>
    </source>
</evidence>
<evidence type="ECO:0000256" key="10">
    <source>
        <dbReference type="HAMAP-Rule" id="MF_00047"/>
    </source>
</evidence>
<evidence type="ECO:0000256" key="2">
    <source>
        <dbReference type="ARBA" id="ARBA00010871"/>
    </source>
</evidence>
<comment type="catalytic activity">
    <reaction evidence="10">
        <text>2 D-alanine + ATP = D-alanyl-D-alanine + ADP + phosphate + H(+)</text>
        <dbReference type="Rhea" id="RHEA:11224"/>
        <dbReference type="ChEBI" id="CHEBI:15378"/>
        <dbReference type="ChEBI" id="CHEBI:30616"/>
        <dbReference type="ChEBI" id="CHEBI:43474"/>
        <dbReference type="ChEBI" id="CHEBI:57416"/>
        <dbReference type="ChEBI" id="CHEBI:57822"/>
        <dbReference type="ChEBI" id="CHEBI:456216"/>
        <dbReference type="EC" id="6.3.2.4"/>
    </reaction>
</comment>
<dbReference type="UniPathway" id="UPA00219"/>
<evidence type="ECO:0000256" key="12">
    <source>
        <dbReference type="PIRSR" id="PIRSR039102-3"/>
    </source>
</evidence>
<dbReference type="GO" id="GO:0005524">
    <property type="term" value="F:ATP binding"/>
    <property type="evidence" value="ECO:0007669"/>
    <property type="project" value="UniProtKB-UniRule"/>
</dbReference>
<evidence type="ECO:0000313" key="15">
    <source>
        <dbReference type="EMBL" id="QOY60647.1"/>
    </source>
</evidence>
<reference evidence="15 16" key="1">
    <citation type="submission" date="2020-10" db="EMBL/GenBank/DDBJ databases">
        <title>Olsenella immobilis sp.nov., isolated from the mud in a fermentation cellar used for the production of Chinese strong-flavoured liquor.</title>
        <authorList>
            <person name="Lu L."/>
        </authorList>
    </citation>
    <scope>NUCLEOTIDE SEQUENCE [LARGE SCALE GENOMIC DNA]</scope>
    <source>
        <strain evidence="15 16">LZLJ-2</strain>
    </source>
</reference>
<evidence type="ECO:0000256" key="3">
    <source>
        <dbReference type="ARBA" id="ARBA00022490"/>
    </source>
</evidence>
<evidence type="ECO:0000259" key="14">
    <source>
        <dbReference type="PROSITE" id="PS50975"/>
    </source>
</evidence>
<dbReference type="PIRSF" id="PIRSF039102">
    <property type="entry name" value="Ddl/VanB"/>
    <property type="match status" value="1"/>
</dbReference>
<dbReference type="InterPro" id="IPR011095">
    <property type="entry name" value="Dala_Dala_lig_C"/>
</dbReference>
<dbReference type="NCBIfam" id="NF002378">
    <property type="entry name" value="PRK01372.1"/>
    <property type="match status" value="1"/>
</dbReference>
<dbReference type="Proteomes" id="UP000593735">
    <property type="component" value="Chromosome"/>
</dbReference>
<dbReference type="KEGG" id="tio:INP52_09790"/>
<feature type="active site" evidence="11">
    <location>
        <position position="156"/>
    </location>
</feature>
<dbReference type="GO" id="GO:0071555">
    <property type="term" value="P:cell wall organization"/>
    <property type="evidence" value="ECO:0007669"/>
    <property type="project" value="UniProtKB-KW"/>
</dbReference>
<keyword evidence="3 10" id="KW-0963">Cytoplasm</keyword>
<dbReference type="InterPro" id="IPR016185">
    <property type="entry name" value="PreATP-grasp_dom_sf"/>
</dbReference>
<protein>
    <recommendedName>
        <fullName evidence="10">D-alanine--D-alanine ligase</fullName>
        <ecNumber evidence="10">6.3.2.4</ecNumber>
    </recommendedName>
    <alternativeName>
        <fullName evidence="10">D-Ala-D-Ala ligase</fullName>
    </alternativeName>
    <alternativeName>
        <fullName evidence="10">D-alanylalanine synthetase</fullName>
    </alternativeName>
</protein>
<dbReference type="AlphaFoldDB" id="A0A7S7RUP1"/>
<keyword evidence="5 13" id="KW-0547">Nucleotide-binding</keyword>
<evidence type="ECO:0000313" key="16">
    <source>
        <dbReference type="Proteomes" id="UP000593735"/>
    </source>
</evidence>
<comment type="cofactor">
    <cofactor evidence="12">
        <name>Mg(2+)</name>
        <dbReference type="ChEBI" id="CHEBI:18420"/>
    </cofactor>
    <cofactor evidence="12">
        <name>Mn(2+)</name>
        <dbReference type="ChEBI" id="CHEBI:29035"/>
    </cofactor>
    <text evidence="12">Binds 2 magnesium or manganese ions per subunit.</text>
</comment>
<dbReference type="Gene3D" id="3.30.470.20">
    <property type="entry name" value="ATP-grasp fold, B domain"/>
    <property type="match status" value="1"/>
</dbReference>
<dbReference type="InterPro" id="IPR013815">
    <property type="entry name" value="ATP_grasp_subdomain_1"/>
</dbReference>
<dbReference type="InterPro" id="IPR005905">
    <property type="entry name" value="D_ala_D_ala"/>
</dbReference>
<keyword evidence="4 10" id="KW-0436">Ligase</keyword>
<dbReference type="PANTHER" id="PTHR23132">
    <property type="entry name" value="D-ALANINE--D-ALANINE LIGASE"/>
    <property type="match status" value="1"/>
</dbReference>
<dbReference type="GO" id="GO:0005737">
    <property type="term" value="C:cytoplasm"/>
    <property type="evidence" value="ECO:0007669"/>
    <property type="project" value="UniProtKB-SubCell"/>
</dbReference>